<keyword evidence="7" id="KW-0472">Membrane</keyword>
<dbReference type="NCBIfam" id="TIGR01727">
    <property type="entry name" value="oligo_HPY"/>
    <property type="match status" value="1"/>
</dbReference>
<dbReference type="InterPro" id="IPR003439">
    <property type="entry name" value="ABC_transporter-like_ATP-bd"/>
</dbReference>
<feature type="domain" description="ABC transporter" evidence="8">
    <location>
        <begin position="5"/>
        <end position="256"/>
    </location>
</feature>
<comment type="subcellular location">
    <subcellularLocation>
        <location evidence="1">Cell membrane</location>
        <topology evidence="1">Peripheral membrane protein</topology>
    </subcellularLocation>
</comment>
<evidence type="ECO:0000256" key="1">
    <source>
        <dbReference type="ARBA" id="ARBA00004202"/>
    </source>
</evidence>
<dbReference type="EMBL" id="CP073720">
    <property type="protein sequence ID" value="UWP80074.1"/>
    <property type="molecule type" value="Genomic_DNA"/>
</dbReference>
<dbReference type="InterPro" id="IPR050388">
    <property type="entry name" value="ABC_Ni/Peptide_Import"/>
</dbReference>
<dbReference type="PROSITE" id="PS50893">
    <property type="entry name" value="ABC_TRANSPORTER_2"/>
    <property type="match status" value="1"/>
</dbReference>
<dbReference type="RefSeq" id="WP_259857832.1">
    <property type="nucleotide sequence ID" value="NZ_BAAAST010000016.1"/>
</dbReference>
<evidence type="ECO:0000259" key="8">
    <source>
        <dbReference type="PROSITE" id="PS50893"/>
    </source>
</evidence>
<protein>
    <submittedName>
        <fullName evidence="9">ABC transporter ATP-binding protein</fullName>
    </submittedName>
</protein>
<evidence type="ECO:0000256" key="3">
    <source>
        <dbReference type="ARBA" id="ARBA00022448"/>
    </source>
</evidence>
<keyword evidence="10" id="KW-1185">Reference proteome</keyword>
<keyword evidence="4" id="KW-1003">Cell membrane</keyword>
<dbReference type="InterPro" id="IPR027417">
    <property type="entry name" value="P-loop_NTPase"/>
</dbReference>
<dbReference type="PANTHER" id="PTHR43297">
    <property type="entry name" value="OLIGOPEPTIDE TRANSPORT ATP-BINDING PROTEIN APPD"/>
    <property type="match status" value="1"/>
</dbReference>
<evidence type="ECO:0000256" key="6">
    <source>
        <dbReference type="ARBA" id="ARBA00022840"/>
    </source>
</evidence>
<dbReference type="Gene3D" id="3.40.50.300">
    <property type="entry name" value="P-loop containing nucleotide triphosphate hydrolases"/>
    <property type="match status" value="1"/>
</dbReference>
<accession>A0ABY5VSK6</accession>
<evidence type="ECO:0000256" key="5">
    <source>
        <dbReference type="ARBA" id="ARBA00022741"/>
    </source>
</evidence>
<dbReference type="CDD" id="cd03257">
    <property type="entry name" value="ABC_NikE_OppD_transporters"/>
    <property type="match status" value="1"/>
</dbReference>
<dbReference type="InterPro" id="IPR013563">
    <property type="entry name" value="Oligopep_ABC_C"/>
</dbReference>
<evidence type="ECO:0000256" key="2">
    <source>
        <dbReference type="ARBA" id="ARBA00005417"/>
    </source>
</evidence>
<dbReference type="Pfam" id="PF00005">
    <property type="entry name" value="ABC_tran"/>
    <property type="match status" value="1"/>
</dbReference>
<organism evidence="9 10">
    <name type="scientific">Dactylosporangium fulvum</name>
    <dbReference type="NCBI Taxonomy" id="53359"/>
    <lineage>
        <taxon>Bacteria</taxon>
        <taxon>Bacillati</taxon>
        <taxon>Actinomycetota</taxon>
        <taxon>Actinomycetes</taxon>
        <taxon>Micromonosporales</taxon>
        <taxon>Micromonosporaceae</taxon>
        <taxon>Dactylosporangium</taxon>
    </lineage>
</organism>
<evidence type="ECO:0000313" key="10">
    <source>
        <dbReference type="Proteomes" id="UP001059617"/>
    </source>
</evidence>
<reference evidence="9" key="1">
    <citation type="submission" date="2021-04" db="EMBL/GenBank/DDBJ databases">
        <authorList>
            <person name="Hartkoorn R.C."/>
            <person name="Beaudoing E."/>
            <person name="Hot D."/>
        </authorList>
    </citation>
    <scope>NUCLEOTIDE SEQUENCE</scope>
    <source>
        <strain evidence="9">NRRL B-16292</strain>
    </source>
</reference>
<sequence>MTEVLRVDRLHVDARVGQKWLPVVTDVSFAVRAGEIMGLVGESGSGKTVTCLSVLGLLPRTDVRVRTGAIWFHDRDLTAISRRDLEDTRGRSIAMIPQEPSASLNPAFTVGDQMTEILRRHEKLGRAEARRRAAGLLDEVGIPAAASRLDDYPHHFSGGMCQRVLIAMALACNPEIIIADEPTTALDVTVQAQILRLIREKAAQHNAAVLLVTHDMGVVAEVCDRVVVMYAGQIVESADIIPIFHRPRHPYTERLLAATPRMMQPDETDLPGFAYIPGSMPRPGTYATGCRFGPRCAFHEERCDAAEVPLRTLPEGNLARCVRTDELDLAETRSRA</sequence>
<dbReference type="SUPFAM" id="SSF52540">
    <property type="entry name" value="P-loop containing nucleoside triphosphate hydrolases"/>
    <property type="match status" value="1"/>
</dbReference>
<dbReference type="Proteomes" id="UP001059617">
    <property type="component" value="Chromosome"/>
</dbReference>
<keyword evidence="6 9" id="KW-0067">ATP-binding</keyword>
<evidence type="ECO:0000313" key="9">
    <source>
        <dbReference type="EMBL" id="UWP80074.1"/>
    </source>
</evidence>
<dbReference type="SMART" id="SM00382">
    <property type="entry name" value="AAA"/>
    <property type="match status" value="1"/>
</dbReference>
<dbReference type="PROSITE" id="PS00211">
    <property type="entry name" value="ABC_TRANSPORTER_1"/>
    <property type="match status" value="1"/>
</dbReference>
<comment type="similarity">
    <text evidence="2">Belongs to the ABC transporter superfamily.</text>
</comment>
<reference evidence="9" key="2">
    <citation type="submission" date="2022-09" db="EMBL/GenBank/DDBJ databases">
        <title>Biosynthetic gene clusters of Dactylosporangioum fulvum.</title>
        <authorList>
            <person name="Caradec T."/>
        </authorList>
    </citation>
    <scope>NUCLEOTIDE SEQUENCE</scope>
    <source>
        <strain evidence="9">NRRL B-16292</strain>
    </source>
</reference>
<dbReference type="InterPro" id="IPR017871">
    <property type="entry name" value="ABC_transporter-like_CS"/>
</dbReference>
<dbReference type="GO" id="GO:0005524">
    <property type="term" value="F:ATP binding"/>
    <property type="evidence" value="ECO:0007669"/>
    <property type="project" value="UniProtKB-KW"/>
</dbReference>
<name>A0ABY5VSK6_9ACTN</name>
<keyword evidence="3" id="KW-0813">Transport</keyword>
<evidence type="ECO:0000256" key="4">
    <source>
        <dbReference type="ARBA" id="ARBA00022475"/>
    </source>
</evidence>
<dbReference type="Pfam" id="PF08352">
    <property type="entry name" value="oligo_HPY"/>
    <property type="match status" value="1"/>
</dbReference>
<proteinExistence type="inferred from homology"/>
<gene>
    <name evidence="9" type="ORF">Dfulv_33600</name>
</gene>
<dbReference type="InterPro" id="IPR003593">
    <property type="entry name" value="AAA+_ATPase"/>
</dbReference>
<dbReference type="PANTHER" id="PTHR43297:SF2">
    <property type="entry name" value="DIPEPTIDE TRANSPORT ATP-BINDING PROTEIN DPPD"/>
    <property type="match status" value="1"/>
</dbReference>
<keyword evidence="5" id="KW-0547">Nucleotide-binding</keyword>
<evidence type="ECO:0000256" key="7">
    <source>
        <dbReference type="ARBA" id="ARBA00023136"/>
    </source>
</evidence>